<gene>
    <name evidence="1" type="ORF">EM151A_2916</name>
</gene>
<evidence type="ECO:0000313" key="2">
    <source>
        <dbReference type="Proteomes" id="UP000509460"/>
    </source>
</evidence>
<evidence type="ECO:0000313" key="1">
    <source>
        <dbReference type="EMBL" id="BBM16076.1"/>
    </source>
</evidence>
<dbReference type="EMBL" id="AP019810">
    <property type="protein sequence ID" value="BBM16076.1"/>
    <property type="molecule type" value="Genomic_DNA"/>
</dbReference>
<name>A0AAI8RBV0_ENTMU</name>
<proteinExistence type="predicted"/>
<organism evidence="1 2">
    <name type="scientific">Enterococcus mundtii</name>
    <dbReference type="NCBI Taxonomy" id="53346"/>
    <lineage>
        <taxon>Bacteria</taxon>
        <taxon>Bacillati</taxon>
        <taxon>Bacillota</taxon>
        <taxon>Bacilli</taxon>
        <taxon>Lactobacillales</taxon>
        <taxon>Enterococcaceae</taxon>
        <taxon>Enterococcus</taxon>
    </lineage>
</organism>
<sequence>MAIVNDKSFSSIVLAEMNAKNKKDLNDLNKVGIEEVFCYSNILPVQIKSIF</sequence>
<dbReference type="AlphaFoldDB" id="A0AAI8RBV0"/>
<protein>
    <submittedName>
        <fullName evidence="1">Uncharacterized protein</fullName>
    </submittedName>
</protein>
<reference evidence="1 2" key="1">
    <citation type="submission" date="2019-07" db="EMBL/GenBank/DDBJ databases">
        <title>antibiotic susceptibility of plant-derived lactic acid bacteria.</title>
        <authorList>
            <person name="Sugiyama M."/>
            <person name="Noda M."/>
        </authorList>
    </citation>
    <scope>NUCLEOTIDE SEQUENCE [LARGE SCALE GENOMIC DNA]</scope>
    <source>
        <strain evidence="1 2">15-1A</strain>
    </source>
</reference>
<dbReference type="Proteomes" id="UP000509460">
    <property type="component" value="Chromosome"/>
</dbReference>
<accession>A0AAI8RBV0</accession>